<name>A0A2J8HKH5_VIBDI</name>
<sequence>MKAIKTALFVTALTMTSASAFAQPLFLGGNYISREEVRTVSVAPATSTEQAYQEALSELNALKQMPANKLNKTLNLSRFDTSSNNTHLKEGGYITVQERMNETGQLEYVGRVNVKVHYAERDSNN</sequence>
<dbReference type="InterPro" id="IPR016879">
    <property type="entry name" value="UCP028299"/>
</dbReference>
<protein>
    <submittedName>
        <fullName evidence="1">Uncharacterized protein</fullName>
    </submittedName>
</protein>
<dbReference type="STRING" id="1348635.GCA_000740015_04004"/>
<reference evidence="1 2" key="1">
    <citation type="submission" date="2018-01" db="EMBL/GenBank/DDBJ databases">
        <title>Draft genome sequences of six Vibrio diazotrophicus strains isolated from deep-sea sediments of the Baltic Sea.</title>
        <authorList>
            <person name="Castillo D."/>
            <person name="Vandieken V."/>
            <person name="Chiang O."/>
            <person name="Middelboe M."/>
        </authorList>
    </citation>
    <scope>NUCLEOTIDE SEQUENCE [LARGE SCALE GENOMIC DNA]</scope>
    <source>
        <strain evidence="1 2">60.27F</strain>
    </source>
</reference>
<evidence type="ECO:0000313" key="2">
    <source>
        <dbReference type="Proteomes" id="UP000236449"/>
    </source>
</evidence>
<accession>A0A2J8HKH5</accession>
<dbReference type="Pfam" id="PF11777">
    <property type="entry name" value="DUF3316"/>
    <property type="match status" value="1"/>
</dbReference>
<gene>
    <name evidence="1" type="ORF">C1N32_00865</name>
</gene>
<dbReference type="PIRSF" id="PIRSF028299">
    <property type="entry name" value="UCP028299"/>
    <property type="match status" value="1"/>
</dbReference>
<dbReference type="Proteomes" id="UP000236449">
    <property type="component" value="Unassembled WGS sequence"/>
</dbReference>
<dbReference type="RefSeq" id="WP_102939961.1">
    <property type="nucleotide sequence ID" value="NZ_POSI01000002.1"/>
</dbReference>
<proteinExistence type="predicted"/>
<organism evidence="1 2">
    <name type="scientific">Vibrio diazotrophicus</name>
    <dbReference type="NCBI Taxonomy" id="685"/>
    <lineage>
        <taxon>Bacteria</taxon>
        <taxon>Pseudomonadati</taxon>
        <taxon>Pseudomonadota</taxon>
        <taxon>Gammaproteobacteria</taxon>
        <taxon>Vibrionales</taxon>
        <taxon>Vibrionaceae</taxon>
        <taxon>Vibrio</taxon>
    </lineage>
</organism>
<comment type="caution">
    <text evidence="1">The sequence shown here is derived from an EMBL/GenBank/DDBJ whole genome shotgun (WGS) entry which is preliminary data.</text>
</comment>
<evidence type="ECO:0000313" key="1">
    <source>
        <dbReference type="EMBL" id="PNI06594.1"/>
    </source>
</evidence>
<dbReference type="OrthoDB" id="5904223at2"/>
<dbReference type="AlphaFoldDB" id="A0A2J8HKH5"/>
<dbReference type="EMBL" id="POSK01000001">
    <property type="protein sequence ID" value="PNI06594.1"/>
    <property type="molecule type" value="Genomic_DNA"/>
</dbReference>